<keyword evidence="2" id="KW-1185">Reference proteome</keyword>
<dbReference type="STRING" id="545501.BN997_03450"/>
<name>A0A0A1MKA4_9BACI</name>
<dbReference type="OrthoDB" id="7950977at2"/>
<proteinExistence type="predicted"/>
<dbReference type="SUPFAM" id="SSF47789">
    <property type="entry name" value="C-terminal domain of RNA polymerase alpha subunit"/>
    <property type="match status" value="1"/>
</dbReference>
<dbReference type="NCBIfam" id="NF005841">
    <property type="entry name" value="PRK07758.1"/>
    <property type="match status" value="1"/>
</dbReference>
<dbReference type="Gene3D" id="1.10.150.20">
    <property type="entry name" value="5' to 3' exonuclease, C-terminal subdomain"/>
    <property type="match status" value="1"/>
</dbReference>
<sequence>MTSQKQRKVCKNGHVFFKSSDCESCPTCDKENKPKSGFLATLSAPAGKALIHEGISTEEQLAAHTKKEILALHGIGPASMPALTKALENKGLTFKTE</sequence>
<protein>
    <recommendedName>
        <fullName evidence="3">RNA polymerase alpha subunit C-terminal domain-containing protein</fullName>
    </recommendedName>
</protein>
<organism evidence="1 2">
    <name type="scientific">Oceanobacillus oncorhynchi</name>
    <dbReference type="NCBI Taxonomy" id="545501"/>
    <lineage>
        <taxon>Bacteria</taxon>
        <taxon>Bacillati</taxon>
        <taxon>Bacillota</taxon>
        <taxon>Bacilli</taxon>
        <taxon>Bacillales</taxon>
        <taxon>Bacillaceae</taxon>
        <taxon>Oceanobacillus</taxon>
    </lineage>
</organism>
<dbReference type="AlphaFoldDB" id="A0A0A1MKA4"/>
<dbReference type="RefSeq" id="WP_042533850.1">
    <property type="nucleotide sequence ID" value="NZ_CAXOIH010000002.1"/>
</dbReference>
<evidence type="ECO:0008006" key="3">
    <source>
        <dbReference type="Google" id="ProtNLM"/>
    </source>
</evidence>
<evidence type="ECO:0000313" key="1">
    <source>
        <dbReference type="EMBL" id="CEI83533.1"/>
    </source>
</evidence>
<accession>A0A0A1MKA4</accession>
<evidence type="ECO:0000313" key="2">
    <source>
        <dbReference type="Proteomes" id="UP000040453"/>
    </source>
</evidence>
<dbReference type="EMBL" id="CDGG01000001">
    <property type="protein sequence ID" value="CEI83533.1"/>
    <property type="molecule type" value="Genomic_DNA"/>
</dbReference>
<dbReference type="Proteomes" id="UP000040453">
    <property type="component" value="Unassembled WGS sequence"/>
</dbReference>
<gene>
    <name evidence="1" type="ORF">BN997_03450</name>
</gene>
<reference evidence="1 2" key="1">
    <citation type="submission" date="2014-11" db="EMBL/GenBank/DDBJ databases">
        <authorList>
            <person name="Urmite Genomes Urmite Genomes"/>
        </authorList>
    </citation>
    <scope>NUCLEOTIDE SEQUENCE [LARGE SCALE GENOMIC DNA]</scope>
    <source>
        <strain evidence="1 2">Oc5</strain>
    </source>
</reference>